<dbReference type="InterPro" id="IPR012675">
    <property type="entry name" value="Beta-grasp_dom_sf"/>
</dbReference>
<dbReference type="NCBIfam" id="TIGR00691">
    <property type="entry name" value="spoT_relA"/>
    <property type="match status" value="1"/>
</dbReference>
<dbReference type="Pfam" id="PF13328">
    <property type="entry name" value="HD_4"/>
    <property type="match status" value="1"/>
</dbReference>
<feature type="domain" description="ACT" evidence="7">
    <location>
        <begin position="683"/>
        <end position="757"/>
    </location>
</feature>
<dbReference type="CDD" id="cd04876">
    <property type="entry name" value="ACT_RelA-SpoT"/>
    <property type="match status" value="1"/>
</dbReference>
<gene>
    <name evidence="10" type="ORF">FC62_GL000148</name>
</gene>
<feature type="compositionally biased region" description="Basic and acidic residues" evidence="6">
    <location>
        <begin position="577"/>
        <end position="605"/>
    </location>
</feature>
<dbReference type="FunFam" id="3.10.20.30:FF:000002">
    <property type="entry name" value="GTP pyrophosphokinase (RelA/SpoT)"/>
    <property type="match status" value="1"/>
</dbReference>
<dbReference type="GO" id="GO:0008728">
    <property type="term" value="F:GTP diphosphokinase activity"/>
    <property type="evidence" value="ECO:0007669"/>
    <property type="project" value="UniProtKB-EC"/>
</dbReference>
<dbReference type="PANTHER" id="PTHR21262:SF31">
    <property type="entry name" value="GTP PYROPHOSPHOKINASE"/>
    <property type="match status" value="1"/>
</dbReference>
<dbReference type="InterPro" id="IPR012676">
    <property type="entry name" value="TGS-like"/>
</dbReference>
<dbReference type="AlphaFoldDB" id="A0A0R1GWP5"/>
<evidence type="ECO:0000256" key="3">
    <source>
        <dbReference type="ARBA" id="ARBA00023134"/>
    </source>
</evidence>
<comment type="function">
    <text evidence="5">In eubacteria ppGpp (guanosine 3'-diphosphate 5'-diphosphate) is a mediator of the stringent response that coordinates a variety of cellular activities in response to changes in nutritional abundance.</text>
</comment>
<dbReference type="InterPro" id="IPR043519">
    <property type="entry name" value="NT_sf"/>
</dbReference>
<dbReference type="InterPro" id="IPR003607">
    <property type="entry name" value="HD/PDEase_dom"/>
</dbReference>
<dbReference type="InterPro" id="IPR004811">
    <property type="entry name" value="RelA/Spo_fam"/>
</dbReference>
<dbReference type="Gene3D" id="3.30.460.10">
    <property type="entry name" value="Beta Polymerase, domain 2"/>
    <property type="match status" value="1"/>
</dbReference>
<dbReference type="GO" id="GO:0016301">
    <property type="term" value="F:kinase activity"/>
    <property type="evidence" value="ECO:0007669"/>
    <property type="project" value="UniProtKB-KW"/>
</dbReference>
<feature type="compositionally biased region" description="Basic and acidic residues" evidence="6">
    <location>
        <begin position="552"/>
        <end position="565"/>
    </location>
</feature>
<dbReference type="Gene3D" id="1.10.3210.10">
    <property type="entry name" value="Hypothetical protein af1432"/>
    <property type="match status" value="1"/>
</dbReference>
<dbReference type="CDD" id="cd01668">
    <property type="entry name" value="TGS_RSH"/>
    <property type="match status" value="1"/>
</dbReference>
<comment type="catalytic activity">
    <reaction evidence="4">
        <text>GTP + ATP = guanosine 3'-diphosphate 5'-triphosphate + AMP</text>
        <dbReference type="Rhea" id="RHEA:22088"/>
        <dbReference type="ChEBI" id="CHEBI:30616"/>
        <dbReference type="ChEBI" id="CHEBI:37565"/>
        <dbReference type="ChEBI" id="CHEBI:142410"/>
        <dbReference type="ChEBI" id="CHEBI:456215"/>
        <dbReference type="EC" id="2.7.6.5"/>
    </reaction>
</comment>
<feature type="domain" description="HD" evidence="8">
    <location>
        <begin position="50"/>
        <end position="149"/>
    </location>
</feature>
<evidence type="ECO:0000256" key="6">
    <source>
        <dbReference type="SAM" id="MobiDB-lite"/>
    </source>
</evidence>
<dbReference type="InterPro" id="IPR045600">
    <property type="entry name" value="RelA/SpoT_AH_RIS"/>
</dbReference>
<dbReference type="Pfam" id="PF13291">
    <property type="entry name" value="ACT_4"/>
    <property type="match status" value="1"/>
</dbReference>
<name>A0A0R1GWP5_9LACO</name>
<dbReference type="PROSITE" id="PS51671">
    <property type="entry name" value="ACT"/>
    <property type="match status" value="1"/>
</dbReference>
<keyword evidence="3" id="KW-0342">GTP-binding</keyword>
<dbReference type="CDD" id="cd00077">
    <property type="entry name" value="HDc"/>
    <property type="match status" value="1"/>
</dbReference>
<evidence type="ECO:0000259" key="9">
    <source>
        <dbReference type="PROSITE" id="PS51880"/>
    </source>
</evidence>
<protein>
    <recommendedName>
        <fullName evidence="2">GTP diphosphokinase</fullName>
        <ecNumber evidence="2">2.7.6.5</ecNumber>
    </recommendedName>
</protein>
<dbReference type="SUPFAM" id="SSF81271">
    <property type="entry name" value="TGS-like"/>
    <property type="match status" value="1"/>
</dbReference>
<keyword evidence="11" id="KW-1185">Reference proteome</keyword>
<dbReference type="InterPro" id="IPR004095">
    <property type="entry name" value="TGS"/>
</dbReference>
<dbReference type="Gene3D" id="3.10.20.30">
    <property type="match status" value="1"/>
</dbReference>
<dbReference type="Pfam" id="PF04607">
    <property type="entry name" value="RelA_SpoT"/>
    <property type="match status" value="1"/>
</dbReference>
<dbReference type="EC" id="2.7.6.5" evidence="2"/>
<organism evidence="10 11">
    <name type="scientific">Amylolactobacillus amylotrophicus DSM 20534</name>
    <dbReference type="NCBI Taxonomy" id="1423722"/>
    <lineage>
        <taxon>Bacteria</taxon>
        <taxon>Bacillati</taxon>
        <taxon>Bacillota</taxon>
        <taxon>Bacilli</taxon>
        <taxon>Lactobacillales</taxon>
        <taxon>Lactobacillaceae</taxon>
        <taxon>Amylolactobacillus</taxon>
    </lineage>
</organism>
<evidence type="ECO:0000259" key="8">
    <source>
        <dbReference type="PROSITE" id="PS51831"/>
    </source>
</evidence>
<feature type="region of interest" description="Disordered" evidence="6">
    <location>
        <begin position="552"/>
        <end position="605"/>
    </location>
</feature>
<dbReference type="RefSeq" id="WP_056946209.1">
    <property type="nucleotide sequence ID" value="NZ_AZCV01000001.1"/>
</dbReference>
<dbReference type="Proteomes" id="UP000050909">
    <property type="component" value="Unassembled WGS sequence"/>
</dbReference>
<evidence type="ECO:0000256" key="1">
    <source>
        <dbReference type="ARBA" id="ARBA00004976"/>
    </source>
</evidence>
<sequence length="757" mass="86422">MAKPKELTQEDVIELCRLYMNDEHLAFVQRAYEFASYVHHDQIRKSGQPYIIHPIQVAGILAELKMDPETVASGYLHDVVEDTNITLGDVSELFGKDVAAIVDGVTKLGKIKYKSHEEQLAENHRKMLIAMAQDLRVIMVKLADRLHNMRTLDHLRPDKQRRIADETLEIYAPLADRLGISMIKWELEDLSLHYINPQQYYRIVNLMKSKRDERERYIADAVDVITATLDELGIKYEIYGRPKHIYSIYKKMKDKHKQFNELYDLLAIRVLVETVKDCYAVLGAVHTKWKPMPGRFKDYIAVPKANGYQSLHTTIIGPGAKPLEIQIRTEQMHEVAEYGIAAHWAYKEGVKNPVKLDEAGKKIDIFREILEIKDESTDAHEFMESVKGDIFSDRVYVFTPAGDVYELPKGSIPLDFAYLVHTEVGSHSVGARVNGKIVPLTYQLKNGDIVEMLTQSNARPSRDWINIVKTSRARNKIKRFFKSEEKDENVEKGVAALENQLSDLGFLPKNYMDKEHMQIALMKFNFSTESELFSAIGYGEVTALVVANKLTEKERRKRQSDKQKSMEQAILTNTSEPDQKQEPKKAQKKNKNDRQKSSDPMKIKHDNGIMIQGVGNLLIRLAKCCNPLPGDDIVGYVTRGRGVTIHRNDCKNIKEEDRTNGRLIDVAWENVNDAAKEQNYNADIEIYGFNRNGLLNDILQTLNSQSKNLASITGKVDNNNMAHIYVTVAVKNALHLEEILARIKDVPNVYEAKRSDS</sequence>
<dbReference type="Gene3D" id="3.30.70.260">
    <property type="match status" value="1"/>
</dbReference>
<comment type="similarity">
    <text evidence="5">Belongs to the relA/spoT family.</text>
</comment>
<keyword evidence="10" id="KW-0418">Kinase</keyword>
<evidence type="ECO:0000256" key="2">
    <source>
        <dbReference type="ARBA" id="ARBA00013251"/>
    </source>
</evidence>
<dbReference type="SUPFAM" id="SSF55021">
    <property type="entry name" value="ACT-like"/>
    <property type="match status" value="1"/>
</dbReference>
<dbReference type="UniPathway" id="UPA00908">
    <property type="reaction ID" value="UER00884"/>
</dbReference>
<dbReference type="GO" id="GO:0005525">
    <property type="term" value="F:GTP binding"/>
    <property type="evidence" value="ECO:0007669"/>
    <property type="project" value="UniProtKB-KW"/>
</dbReference>
<evidence type="ECO:0000256" key="5">
    <source>
        <dbReference type="RuleBase" id="RU003847"/>
    </source>
</evidence>
<dbReference type="CDD" id="cd05399">
    <property type="entry name" value="NT_Rel-Spo_like"/>
    <property type="match status" value="1"/>
</dbReference>
<feature type="domain" description="TGS" evidence="9">
    <location>
        <begin position="393"/>
        <end position="454"/>
    </location>
</feature>
<dbReference type="EMBL" id="AZCV01000001">
    <property type="protein sequence ID" value="KRK38462.1"/>
    <property type="molecule type" value="Genomic_DNA"/>
</dbReference>
<dbReference type="Pfam" id="PF19296">
    <property type="entry name" value="RelA_AH_RIS"/>
    <property type="match status" value="1"/>
</dbReference>
<proteinExistence type="inferred from homology"/>
<comment type="caution">
    <text evidence="10">The sequence shown here is derived from an EMBL/GenBank/DDBJ whole genome shotgun (WGS) entry which is preliminary data.</text>
</comment>
<dbReference type="GO" id="GO:0015970">
    <property type="term" value="P:guanosine tetraphosphate biosynthetic process"/>
    <property type="evidence" value="ECO:0007669"/>
    <property type="project" value="UniProtKB-UniPathway"/>
</dbReference>
<comment type="pathway">
    <text evidence="1">Purine metabolism; ppGpp biosynthesis; ppGpp from GTP: step 1/2.</text>
</comment>
<evidence type="ECO:0000313" key="11">
    <source>
        <dbReference type="Proteomes" id="UP000050909"/>
    </source>
</evidence>
<keyword evidence="3" id="KW-0547">Nucleotide-binding</keyword>
<evidence type="ECO:0000259" key="7">
    <source>
        <dbReference type="PROSITE" id="PS51671"/>
    </source>
</evidence>
<reference evidence="10 11" key="1">
    <citation type="journal article" date="2015" name="Genome Announc.">
        <title>Expanding the biotechnology potential of lactobacilli through comparative genomics of 213 strains and associated genera.</title>
        <authorList>
            <person name="Sun Z."/>
            <person name="Harris H.M."/>
            <person name="McCann A."/>
            <person name="Guo C."/>
            <person name="Argimon S."/>
            <person name="Zhang W."/>
            <person name="Yang X."/>
            <person name="Jeffery I.B."/>
            <person name="Cooney J.C."/>
            <person name="Kagawa T.F."/>
            <person name="Liu W."/>
            <person name="Song Y."/>
            <person name="Salvetti E."/>
            <person name="Wrobel A."/>
            <person name="Rasinkangas P."/>
            <person name="Parkhill J."/>
            <person name="Rea M.C."/>
            <person name="O'Sullivan O."/>
            <person name="Ritari J."/>
            <person name="Douillard F.P."/>
            <person name="Paul Ross R."/>
            <person name="Yang R."/>
            <person name="Briner A.E."/>
            <person name="Felis G.E."/>
            <person name="de Vos W.M."/>
            <person name="Barrangou R."/>
            <person name="Klaenhammer T.R."/>
            <person name="Caufield P.W."/>
            <person name="Cui Y."/>
            <person name="Zhang H."/>
            <person name="O'Toole P.W."/>
        </authorList>
    </citation>
    <scope>NUCLEOTIDE SEQUENCE [LARGE SCALE GENOMIC DNA]</scope>
    <source>
        <strain evidence="10 11">DSM 20534</strain>
    </source>
</reference>
<dbReference type="SUPFAM" id="SSF81301">
    <property type="entry name" value="Nucleotidyltransferase"/>
    <property type="match status" value="1"/>
</dbReference>
<dbReference type="Pfam" id="PF02824">
    <property type="entry name" value="TGS"/>
    <property type="match status" value="1"/>
</dbReference>
<dbReference type="InterPro" id="IPR006674">
    <property type="entry name" value="HD_domain"/>
</dbReference>
<accession>A0A0R1GWP5</accession>
<dbReference type="InterPro" id="IPR002912">
    <property type="entry name" value="ACT_dom"/>
</dbReference>
<dbReference type="GO" id="GO:0005886">
    <property type="term" value="C:plasma membrane"/>
    <property type="evidence" value="ECO:0007669"/>
    <property type="project" value="TreeGrafter"/>
</dbReference>
<dbReference type="SMART" id="SM00954">
    <property type="entry name" value="RelA_SpoT"/>
    <property type="match status" value="1"/>
</dbReference>
<dbReference type="PROSITE" id="PS51880">
    <property type="entry name" value="TGS"/>
    <property type="match status" value="1"/>
</dbReference>
<dbReference type="SMART" id="SM00471">
    <property type="entry name" value="HDc"/>
    <property type="match status" value="1"/>
</dbReference>
<dbReference type="PROSITE" id="PS51831">
    <property type="entry name" value="HD"/>
    <property type="match status" value="1"/>
</dbReference>
<dbReference type="PATRIC" id="fig|1423722.3.peg.152"/>
<dbReference type="FunFam" id="3.30.460.10:FF:000001">
    <property type="entry name" value="GTP pyrophosphokinase RelA"/>
    <property type="match status" value="1"/>
</dbReference>
<dbReference type="SUPFAM" id="SSF109604">
    <property type="entry name" value="HD-domain/PDEase-like"/>
    <property type="match status" value="1"/>
</dbReference>
<dbReference type="PANTHER" id="PTHR21262">
    <property type="entry name" value="GUANOSINE-3',5'-BIS DIPHOSPHATE 3'-PYROPHOSPHOHYDROLASE"/>
    <property type="match status" value="1"/>
</dbReference>
<dbReference type="InterPro" id="IPR007685">
    <property type="entry name" value="RelA_SpoT"/>
</dbReference>
<evidence type="ECO:0000256" key="4">
    <source>
        <dbReference type="ARBA" id="ARBA00048244"/>
    </source>
</evidence>
<keyword evidence="10" id="KW-0808">Transferase</keyword>
<dbReference type="FunFam" id="1.10.3210.10:FF:000001">
    <property type="entry name" value="GTP pyrophosphokinase RelA"/>
    <property type="match status" value="1"/>
</dbReference>
<evidence type="ECO:0000313" key="10">
    <source>
        <dbReference type="EMBL" id="KRK38462.1"/>
    </source>
</evidence>
<dbReference type="InterPro" id="IPR045865">
    <property type="entry name" value="ACT-like_dom_sf"/>
</dbReference>
<dbReference type="InterPro" id="IPR033655">
    <property type="entry name" value="TGS_RelA/SpoT"/>
</dbReference>